<reference evidence="2" key="1">
    <citation type="journal article" date="2014" name="Front. Microbiol.">
        <title>High frequency of phylogenetically diverse reductive dehalogenase-homologous genes in deep subseafloor sedimentary metagenomes.</title>
        <authorList>
            <person name="Kawai M."/>
            <person name="Futagami T."/>
            <person name="Toyoda A."/>
            <person name="Takaki Y."/>
            <person name="Nishi S."/>
            <person name="Hori S."/>
            <person name="Arai W."/>
            <person name="Tsubouchi T."/>
            <person name="Morono Y."/>
            <person name="Uchiyama I."/>
            <person name="Ito T."/>
            <person name="Fujiyama A."/>
            <person name="Inagaki F."/>
            <person name="Takami H."/>
        </authorList>
    </citation>
    <scope>NUCLEOTIDE SEQUENCE</scope>
    <source>
        <strain evidence="2">Expedition CK06-06</strain>
    </source>
</reference>
<keyword evidence="1" id="KW-0472">Membrane</keyword>
<gene>
    <name evidence="2" type="ORF">S01H1_12713</name>
</gene>
<keyword evidence="1" id="KW-0812">Transmembrane</keyword>
<feature type="transmembrane region" description="Helical" evidence="1">
    <location>
        <begin position="23"/>
        <end position="45"/>
    </location>
</feature>
<dbReference type="EMBL" id="BARS01006539">
    <property type="protein sequence ID" value="GAF69977.1"/>
    <property type="molecule type" value="Genomic_DNA"/>
</dbReference>
<feature type="non-terminal residue" evidence="2">
    <location>
        <position position="1"/>
    </location>
</feature>
<evidence type="ECO:0000313" key="2">
    <source>
        <dbReference type="EMBL" id="GAF69977.1"/>
    </source>
</evidence>
<name>X0S234_9ZZZZ</name>
<keyword evidence="1" id="KW-1133">Transmembrane helix</keyword>
<protein>
    <submittedName>
        <fullName evidence="2">Uncharacterized protein</fullName>
    </submittedName>
</protein>
<evidence type="ECO:0000256" key="1">
    <source>
        <dbReference type="SAM" id="Phobius"/>
    </source>
</evidence>
<proteinExistence type="predicted"/>
<accession>X0S234</accession>
<organism evidence="2">
    <name type="scientific">marine sediment metagenome</name>
    <dbReference type="NCBI Taxonomy" id="412755"/>
    <lineage>
        <taxon>unclassified sequences</taxon>
        <taxon>metagenomes</taxon>
        <taxon>ecological metagenomes</taxon>
    </lineage>
</organism>
<sequence>TSIVDKRGKLTEKKAKKKKGGPFQYFVIISSVLILVMWGVIIFGGQPAPKGTADFAKKGRVLLFMVDGAIKRYAHYEGDKYPEKLSNLVPKYLSLRKDELFHLEKLSYQKDPKTGYRLSVANPKAGEMNVILSPKGIEYTRPSSGGA</sequence>
<comment type="caution">
    <text evidence="2">The sequence shown here is derived from an EMBL/GenBank/DDBJ whole genome shotgun (WGS) entry which is preliminary data.</text>
</comment>
<dbReference type="AlphaFoldDB" id="X0S234"/>